<evidence type="ECO:0000313" key="1">
    <source>
        <dbReference type="EMBL" id="VDN53663.1"/>
    </source>
</evidence>
<reference evidence="4" key="1">
    <citation type="submission" date="2017-02" db="UniProtKB">
        <authorList>
            <consortium name="WormBaseParasite"/>
        </authorList>
    </citation>
    <scope>IDENTIFICATION</scope>
</reference>
<reference evidence="1 3" key="2">
    <citation type="submission" date="2018-11" db="EMBL/GenBank/DDBJ databases">
        <authorList>
            <consortium name="Pathogen Informatics"/>
        </authorList>
    </citation>
    <scope>NUCLEOTIDE SEQUENCE [LARGE SCALE GENOMIC DNA]</scope>
</reference>
<dbReference type="EMBL" id="UYYG01000161">
    <property type="protein sequence ID" value="VDN53663.1"/>
    <property type="molecule type" value="Genomic_DNA"/>
</dbReference>
<dbReference type="AlphaFoldDB" id="A0A0N4UQ57"/>
<gene>
    <name evidence="1" type="ORF">DME_LOCUS3636</name>
</gene>
<proteinExistence type="predicted"/>
<sequence>MVIMICAIIPISPKYYQHISAELLTIGVMHRIYLYCGYLRIKWELMAVYIAGVPFKASIDHTVKCFHSIRADRVFSDMAIVKPFRPELSEAPQ</sequence>
<dbReference type="WBParaSite" id="DME_0001012501-mRNA-1">
    <property type="protein sequence ID" value="DME_0001012501-mRNA-1"/>
    <property type="gene ID" value="DME_0001012501"/>
</dbReference>
<evidence type="ECO:0000313" key="3">
    <source>
        <dbReference type="Proteomes" id="UP000274756"/>
    </source>
</evidence>
<name>A0A0N4UQ57_DRAME</name>
<evidence type="ECO:0000313" key="2">
    <source>
        <dbReference type="Proteomes" id="UP000038040"/>
    </source>
</evidence>
<dbReference type="Proteomes" id="UP000038040">
    <property type="component" value="Unplaced"/>
</dbReference>
<evidence type="ECO:0000313" key="4">
    <source>
        <dbReference type="WBParaSite" id="DME_0001012501-mRNA-1"/>
    </source>
</evidence>
<accession>A0A0N4UQ57</accession>
<keyword evidence="3" id="KW-1185">Reference proteome</keyword>
<dbReference type="Proteomes" id="UP000274756">
    <property type="component" value="Unassembled WGS sequence"/>
</dbReference>
<protein>
    <submittedName>
        <fullName evidence="4">Bestrophin homolog</fullName>
    </submittedName>
</protein>
<organism evidence="2 4">
    <name type="scientific">Dracunculus medinensis</name>
    <name type="common">Guinea worm</name>
    <dbReference type="NCBI Taxonomy" id="318479"/>
    <lineage>
        <taxon>Eukaryota</taxon>
        <taxon>Metazoa</taxon>
        <taxon>Ecdysozoa</taxon>
        <taxon>Nematoda</taxon>
        <taxon>Chromadorea</taxon>
        <taxon>Rhabditida</taxon>
        <taxon>Spirurina</taxon>
        <taxon>Dracunculoidea</taxon>
        <taxon>Dracunculidae</taxon>
        <taxon>Dracunculus</taxon>
    </lineage>
</organism>